<keyword evidence="1 5" id="KW-0175">Coiled coil</keyword>
<evidence type="ECO:0000256" key="2">
    <source>
        <dbReference type="ARBA" id="ARBA00040983"/>
    </source>
</evidence>
<dbReference type="PANTHER" id="PTHR32123:SF11">
    <property type="entry name" value="BICD FAMILY-LIKE CARGO ADAPTER 2-RELATED"/>
    <property type="match status" value="1"/>
</dbReference>
<dbReference type="OrthoDB" id="9451547at2759"/>
<feature type="region of interest" description="Disordered" evidence="6">
    <location>
        <begin position="146"/>
        <end position="165"/>
    </location>
</feature>
<dbReference type="CTD" id="146439"/>
<dbReference type="PANTHER" id="PTHR32123">
    <property type="entry name" value="BICD FAMILY-LIKE CARGO ADAPTER"/>
    <property type="match status" value="1"/>
</dbReference>
<dbReference type="GeneTree" id="ENSGT00940000160797"/>
<dbReference type="GO" id="GO:0047496">
    <property type="term" value="P:vesicle transport along microtubule"/>
    <property type="evidence" value="ECO:0007669"/>
    <property type="project" value="TreeGrafter"/>
</dbReference>
<feature type="compositionally biased region" description="Low complexity" evidence="6">
    <location>
        <begin position="450"/>
        <end position="459"/>
    </location>
</feature>
<feature type="region of interest" description="Disordered" evidence="6">
    <location>
        <begin position="1"/>
        <end position="62"/>
    </location>
</feature>
<accession>A0A3B3S8F6</accession>
<evidence type="ECO:0000313" key="8">
    <source>
        <dbReference type="Proteomes" id="UP000261540"/>
    </source>
</evidence>
<dbReference type="Ensembl" id="ENSPKIT00000007828.1">
    <property type="protein sequence ID" value="ENSPKIP00000027064.1"/>
    <property type="gene ID" value="ENSPKIG00000009277.1"/>
</dbReference>
<organism evidence="7 8">
    <name type="scientific">Paramormyrops kingsleyae</name>
    <dbReference type="NCBI Taxonomy" id="1676925"/>
    <lineage>
        <taxon>Eukaryota</taxon>
        <taxon>Metazoa</taxon>
        <taxon>Chordata</taxon>
        <taxon>Craniata</taxon>
        <taxon>Vertebrata</taxon>
        <taxon>Euteleostomi</taxon>
        <taxon>Actinopterygii</taxon>
        <taxon>Neopterygii</taxon>
        <taxon>Teleostei</taxon>
        <taxon>Osteoglossocephala</taxon>
        <taxon>Osteoglossomorpha</taxon>
        <taxon>Osteoglossiformes</taxon>
        <taxon>Mormyridae</taxon>
        <taxon>Paramormyrops</taxon>
    </lineage>
</organism>
<proteinExistence type="predicted"/>
<dbReference type="InterPro" id="IPR051149">
    <property type="entry name" value="Spindly/BICDR_Dynein_Adapter"/>
</dbReference>
<evidence type="ECO:0000256" key="6">
    <source>
        <dbReference type="SAM" id="MobiDB-lite"/>
    </source>
</evidence>
<dbReference type="STRING" id="1676925.ENSPKIP00000027064"/>
<feature type="compositionally biased region" description="Basic and acidic residues" evidence="6">
    <location>
        <begin position="146"/>
        <end position="158"/>
    </location>
</feature>
<dbReference type="RefSeq" id="XP_023669405.1">
    <property type="nucleotide sequence ID" value="XM_023813637.2"/>
</dbReference>
<name>A0A3B3S8F6_9TELE</name>
<dbReference type="GeneID" id="111844814"/>
<dbReference type="Gene3D" id="1.20.5.170">
    <property type="match status" value="1"/>
</dbReference>
<evidence type="ECO:0000313" key="7">
    <source>
        <dbReference type="Ensembl" id="ENSPKIP00000027064.1"/>
    </source>
</evidence>
<dbReference type="Gene3D" id="1.10.287.1490">
    <property type="match status" value="1"/>
</dbReference>
<protein>
    <recommendedName>
        <fullName evidence="2">BICD family-like cargo adapter 2</fullName>
    </recommendedName>
    <alternativeName>
        <fullName evidence="3">Bicaudal D-related protein 2</fullName>
    </alternativeName>
    <alternativeName>
        <fullName evidence="4">Coiled-coil domain-containing protein 64B</fullName>
    </alternativeName>
</protein>
<evidence type="ECO:0000256" key="5">
    <source>
        <dbReference type="SAM" id="Coils"/>
    </source>
</evidence>
<reference evidence="7" key="2">
    <citation type="submission" date="2025-09" db="UniProtKB">
        <authorList>
            <consortium name="Ensembl"/>
        </authorList>
    </citation>
    <scope>IDENTIFICATION</scope>
</reference>
<keyword evidence="8" id="KW-1185">Reference proteome</keyword>
<evidence type="ECO:0000256" key="4">
    <source>
        <dbReference type="ARBA" id="ARBA00043196"/>
    </source>
</evidence>
<dbReference type="Proteomes" id="UP000261540">
    <property type="component" value="Unplaced"/>
</dbReference>
<feature type="coiled-coil region" evidence="5">
    <location>
        <begin position="317"/>
        <end position="391"/>
    </location>
</feature>
<evidence type="ECO:0000256" key="3">
    <source>
        <dbReference type="ARBA" id="ARBA00041790"/>
    </source>
</evidence>
<dbReference type="AlphaFoldDB" id="A0A3B3S8F6"/>
<dbReference type="KEGG" id="pki:111844814"/>
<feature type="compositionally biased region" description="Basic and acidic residues" evidence="6">
    <location>
        <begin position="415"/>
        <end position="449"/>
    </location>
</feature>
<reference evidence="7" key="1">
    <citation type="submission" date="2025-08" db="UniProtKB">
        <authorList>
            <consortium name="Ensembl"/>
        </authorList>
    </citation>
    <scope>IDENTIFICATION</scope>
</reference>
<feature type="region of interest" description="Disordered" evidence="6">
    <location>
        <begin position="415"/>
        <end position="459"/>
    </location>
</feature>
<sequence>MSSLSRSSDSSRRDRMASSNLEDSFFPFSPSSQNTGSVIHPASVHGYGPIPEPEVERSGPLCEDSNPLLLERDLILAAELGQALLERNEDLAAQLEQKEKEVEALQQERFELQQRLDVLGLEGSQREAEQLADIAALREKLDRQLRQAKDRRQEESEQLKQLSSHNQRLVEQLAEAVSVEHSLRSELRSLREEMEDGSLSRSISSARLDSLQAENRVLQERKVNAEERLRSMQEDNSRLRAERDGLRGRVTELQATLSEKDGELDQECSSSFQLRTQYHTLQQKIQDLGGEVIPGGGAIFPLSLQCEIQQSQAKEAIQVHSEILQEKDTEIQKLKSELLSKDKELESLKEELQPFRQTPGKPGYSTLEWELAAMQRERDSLNQQLLNTIKHKVMLSQEVEAWQEDMRLVIRHQVEQREEKQKEKRGLSRDTRTSKSLRLRGEGGKKDKGGFFSSFFSAD</sequence>
<feature type="coiled-coil region" evidence="5">
    <location>
        <begin position="208"/>
        <end position="256"/>
    </location>
</feature>
<evidence type="ECO:0000256" key="1">
    <source>
        <dbReference type="ARBA" id="ARBA00023054"/>
    </source>
</evidence>
<dbReference type="GO" id="GO:0055107">
    <property type="term" value="P:Golgi to secretory granule transport"/>
    <property type="evidence" value="ECO:0007669"/>
    <property type="project" value="TreeGrafter"/>
</dbReference>
<dbReference type="RefSeq" id="XP_023669404.1">
    <property type="nucleotide sequence ID" value="XM_023813636.2"/>
</dbReference>